<evidence type="ECO:0000256" key="2">
    <source>
        <dbReference type="ARBA" id="ARBA00001947"/>
    </source>
</evidence>
<keyword evidence="10" id="KW-0846">Cobalamin</keyword>
<dbReference type="AlphaFoldDB" id="A0AAE3QMF8"/>
<dbReference type="EMBL" id="JASJOS010000001">
    <property type="protein sequence ID" value="MDJ1479333.1"/>
    <property type="molecule type" value="Genomic_DNA"/>
</dbReference>
<dbReference type="GO" id="GO:0046872">
    <property type="term" value="F:metal ion binding"/>
    <property type="evidence" value="ECO:0007669"/>
    <property type="project" value="UniProtKB-KW"/>
</dbReference>
<name>A0AAE3QMF8_9BACT</name>
<dbReference type="Proteomes" id="UP001241110">
    <property type="component" value="Unassembled WGS sequence"/>
</dbReference>
<dbReference type="PROSITE" id="PS50970">
    <property type="entry name" value="HCY"/>
    <property type="match status" value="1"/>
</dbReference>
<evidence type="ECO:0000256" key="8">
    <source>
        <dbReference type="ARBA" id="ARBA00022603"/>
    </source>
</evidence>
<evidence type="ECO:0000256" key="11">
    <source>
        <dbReference type="ARBA" id="ARBA00022679"/>
    </source>
</evidence>
<dbReference type="Gene3D" id="3.20.20.330">
    <property type="entry name" value="Homocysteine-binding-like domain"/>
    <property type="match status" value="1"/>
</dbReference>
<dbReference type="GO" id="GO:0032259">
    <property type="term" value="P:methylation"/>
    <property type="evidence" value="ECO:0007669"/>
    <property type="project" value="UniProtKB-KW"/>
</dbReference>
<keyword evidence="8 19" id="KW-0489">Methyltransferase</keyword>
<comment type="cofactor">
    <cofactor evidence="3">
        <name>methylcob(III)alamin</name>
        <dbReference type="ChEBI" id="CHEBI:28115"/>
    </cofactor>
</comment>
<dbReference type="PANTHER" id="PTHR45833:SF1">
    <property type="entry name" value="METHIONINE SYNTHASE"/>
    <property type="match status" value="1"/>
</dbReference>
<keyword evidence="11 19" id="KW-0808">Transferase</keyword>
<sequence>MHPIEQELDNRILILDGAMGTMIQPYGLSEADFRNASLEHHAIELKGNNDLLNVTRPAVIKEIHLQYLQAGADILSTNTFGANAISQEDYKTADLVYDINYQGAKIARETIKVYQESNRSRPLFVAGAMGPTTKLASMSPDVNNAGFRSVTFDQLAAAYTEQAKALIDGGVDLFLLETITDTLNAKAALFALMQLFDETGQQYPIMVSGTIADASGRILSGQTIEAFIISISHAPLLSVGLNCALGAKELRPYIQTLDKEAPFYVSTHPNAGLPNQFGGYDQSAEEFASLVYEFAKNGWLNIVGGCCGTTPQHIEALASKIKNLPPRQKPARRMQREGVTSHPKQGEYSGTSKSTNALSLQEFLQKVSEAEDEQSFLQVKETFEQNKKQYHPEQAMLINAHIFGRYQYLRSANKFAR</sequence>
<comment type="catalytic activity">
    <reaction evidence="1">
        <text>(6S)-5-methyl-5,6,7,8-tetrahydrofolate + L-homocysteine = (6S)-5,6,7,8-tetrahydrofolate + L-methionine</text>
        <dbReference type="Rhea" id="RHEA:11172"/>
        <dbReference type="ChEBI" id="CHEBI:18608"/>
        <dbReference type="ChEBI" id="CHEBI:57453"/>
        <dbReference type="ChEBI" id="CHEBI:57844"/>
        <dbReference type="ChEBI" id="CHEBI:58199"/>
        <dbReference type="EC" id="2.1.1.13"/>
    </reaction>
</comment>
<dbReference type="GO" id="GO:0031419">
    <property type="term" value="F:cobalamin binding"/>
    <property type="evidence" value="ECO:0007669"/>
    <property type="project" value="UniProtKB-KW"/>
</dbReference>
<evidence type="ECO:0000256" key="3">
    <source>
        <dbReference type="ARBA" id="ARBA00001956"/>
    </source>
</evidence>
<comment type="cofactor">
    <cofactor evidence="2 19">
        <name>Zn(2+)</name>
        <dbReference type="ChEBI" id="CHEBI:29105"/>
    </cofactor>
</comment>
<comment type="caution">
    <text evidence="22">The sequence shown here is derived from an EMBL/GenBank/DDBJ whole genome shotgun (WGS) entry which is preliminary data.</text>
</comment>
<evidence type="ECO:0000259" key="21">
    <source>
        <dbReference type="PROSITE" id="PS50970"/>
    </source>
</evidence>
<keyword evidence="12" id="KW-0949">S-adenosyl-L-methionine</keyword>
<keyword evidence="16" id="KW-0170">Cobalt</keyword>
<evidence type="ECO:0000256" key="12">
    <source>
        <dbReference type="ARBA" id="ARBA00022691"/>
    </source>
</evidence>
<evidence type="ECO:0000256" key="18">
    <source>
        <dbReference type="ARBA" id="ARBA00031040"/>
    </source>
</evidence>
<evidence type="ECO:0000256" key="9">
    <source>
        <dbReference type="ARBA" id="ARBA00022605"/>
    </source>
</evidence>
<evidence type="ECO:0000256" key="17">
    <source>
        <dbReference type="ARBA" id="ARBA00025552"/>
    </source>
</evidence>
<dbReference type="GO" id="GO:0008705">
    <property type="term" value="F:methionine synthase activity"/>
    <property type="evidence" value="ECO:0007669"/>
    <property type="project" value="UniProtKB-EC"/>
</dbReference>
<evidence type="ECO:0000256" key="19">
    <source>
        <dbReference type="PROSITE-ProRule" id="PRU00333"/>
    </source>
</evidence>
<evidence type="ECO:0000256" key="16">
    <source>
        <dbReference type="ARBA" id="ARBA00023285"/>
    </source>
</evidence>
<evidence type="ECO:0000313" key="23">
    <source>
        <dbReference type="Proteomes" id="UP001241110"/>
    </source>
</evidence>
<evidence type="ECO:0000256" key="5">
    <source>
        <dbReference type="ARBA" id="ARBA00010398"/>
    </source>
</evidence>
<evidence type="ECO:0000256" key="1">
    <source>
        <dbReference type="ARBA" id="ARBA00001700"/>
    </source>
</evidence>
<evidence type="ECO:0000256" key="13">
    <source>
        <dbReference type="ARBA" id="ARBA00022723"/>
    </source>
</evidence>
<feature type="binding site" evidence="19">
    <location>
        <position position="307"/>
    </location>
    <ligand>
        <name>Zn(2+)</name>
        <dbReference type="ChEBI" id="CHEBI:29105"/>
    </ligand>
</feature>
<gene>
    <name evidence="22" type="ORF">QNI16_02480</name>
</gene>
<dbReference type="Pfam" id="PF02574">
    <property type="entry name" value="S-methyl_trans"/>
    <property type="match status" value="1"/>
</dbReference>
<feature type="domain" description="Hcy-binding" evidence="21">
    <location>
        <begin position="1"/>
        <end position="321"/>
    </location>
</feature>
<evidence type="ECO:0000256" key="7">
    <source>
        <dbReference type="ARBA" id="ARBA00013998"/>
    </source>
</evidence>
<evidence type="ECO:0000256" key="6">
    <source>
        <dbReference type="ARBA" id="ARBA00012032"/>
    </source>
</evidence>
<organism evidence="22 23">
    <name type="scientific">Xanthocytophaga flava</name>
    <dbReference type="NCBI Taxonomy" id="3048013"/>
    <lineage>
        <taxon>Bacteria</taxon>
        <taxon>Pseudomonadati</taxon>
        <taxon>Bacteroidota</taxon>
        <taxon>Cytophagia</taxon>
        <taxon>Cytophagales</taxon>
        <taxon>Rhodocytophagaceae</taxon>
        <taxon>Xanthocytophaga</taxon>
    </lineage>
</organism>
<dbReference type="PANTHER" id="PTHR45833">
    <property type="entry name" value="METHIONINE SYNTHASE"/>
    <property type="match status" value="1"/>
</dbReference>
<feature type="region of interest" description="Disordered" evidence="20">
    <location>
        <begin position="325"/>
        <end position="353"/>
    </location>
</feature>
<keyword evidence="9" id="KW-0028">Amino-acid biosynthesis</keyword>
<dbReference type="InterPro" id="IPR003726">
    <property type="entry name" value="HCY_dom"/>
</dbReference>
<dbReference type="SUPFAM" id="SSF82282">
    <property type="entry name" value="Homocysteine S-methyltransferase"/>
    <property type="match status" value="1"/>
</dbReference>
<dbReference type="GO" id="GO:0005829">
    <property type="term" value="C:cytosol"/>
    <property type="evidence" value="ECO:0007669"/>
    <property type="project" value="TreeGrafter"/>
</dbReference>
<protein>
    <recommendedName>
        <fullName evidence="7">Methionine synthase</fullName>
        <ecNumber evidence="6">2.1.1.13</ecNumber>
    </recommendedName>
    <alternativeName>
        <fullName evidence="18">5-methyltetrahydrofolate--homocysteine methyltransferase</fullName>
    </alternativeName>
</protein>
<dbReference type="GO" id="GO:0046653">
    <property type="term" value="P:tetrahydrofolate metabolic process"/>
    <property type="evidence" value="ECO:0007669"/>
    <property type="project" value="TreeGrafter"/>
</dbReference>
<evidence type="ECO:0000256" key="14">
    <source>
        <dbReference type="ARBA" id="ARBA00022833"/>
    </source>
</evidence>
<dbReference type="InterPro" id="IPR050554">
    <property type="entry name" value="Met_Synthase/Corrinoid"/>
</dbReference>
<comment type="function">
    <text evidence="17">Catalyzes the transfer of a methyl group from methyl-cobalamin to homocysteine, yielding enzyme-bound cob(I)alamin and methionine. Subsequently, remethylates the cofactor using methyltetrahydrofolate.</text>
</comment>
<proteinExistence type="inferred from homology"/>
<evidence type="ECO:0000313" key="22">
    <source>
        <dbReference type="EMBL" id="MDJ1479333.1"/>
    </source>
</evidence>
<comment type="pathway">
    <text evidence="4">Amino-acid biosynthesis; L-methionine biosynthesis via de novo pathway; L-methionine from L-homocysteine (MetH route): step 1/1.</text>
</comment>
<evidence type="ECO:0000256" key="20">
    <source>
        <dbReference type="SAM" id="MobiDB-lite"/>
    </source>
</evidence>
<accession>A0AAE3QMF8</accession>
<keyword evidence="14 19" id="KW-0862">Zinc</keyword>
<dbReference type="InterPro" id="IPR036589">
    <property type="entry name" value="HCY_dom_sf"/>
</dbReference>
<dbReference type="RefSeq" id="WP_313975419.1">
    <property type="nucleotide sequence ID" value="NZ_JASJOS010000001.1"/>
</dbReference>
<comment type="similarity">
    <text evidence="5">Belongs to the vitamin-B12 dependent methionine synthase family.</text>
</comment>
<feature type="binding site" evidence="19">
    <location>
        <position position="306"/>
    </location>
    <ligand>
        <name>Zn(2+)</name>
        <dbReference type="ChEBI" id="CHEBI:29105"/>
    </ligand>
</feature>
<feature type="binding site" evidence="19">
    <location>
        <position position="243"/>
    </location>
    <ligand>
        <name>Zn(2+)</name>
        <dbReference type="ChEBI" id="CHEBI:29105"/>
    </ligand>
</feature>
<reference evidence="22" key="1">
    <citation type="submission" date="2023-05" db="EMBL/GenBank/DDBJ databases">
        <authorList>
            <person name="Zhang X."/>
        </authorList>
    </citation>
    <scope>NUCLEOTIDE SEQUENCE</scope>
    <source>
        <strain evidence="22">YF14B1</strain>
    </source>
</reference>
<dbReference type="GO" id="GO:0050667">
    <property type="term" value="P:homocysteine metabolic process"/>
    <property type="evidence" value="ECO:0007669"/>
    <property type="project" value="TreeGrafter"/>
</dbReference>
<evidence type="ECO:0000256" key="15">
    <source>
        <dbReference type="ARBA" id="ARBA00023167"/>
    </source>
</evidence>
<evidence type="ECO:0000256" key="10">
    <source>
        <dbReference type="ARBA" id="ARBA00022628"/>
    </source>
</evidence>
<evidence type="ECO:0000256" key="4">
    <source>
        <dbReference type="ARBA" id="ARBA00005178"/>
    </source>
</evidence>
<keyword evidence="15" id="KW-0486">Methionine biosynthesis</keyword>
<dbReference type="EC" id="2.1.1.13" evidence="6"/>
<dbReference type="FunFam" id="3.20.20.330:FF:000001">
    <property type="entry name" value="Methionine synthase"/>
    <property type="match status" value="1"/>
</dbReference>
<keyword evidence="13 19" id="KW-0479">Metal-binding</keyword>